<sequence length="435" mass="47808">MKRAKWSIRTLPVLAFILVGATFFTSSAEADEEQRKQLACSLCDGLAAQMSGEPEQPFVFRSFEPANGGSALHPALENTGFTYDNAVALMALYGCQRRKEARRVADALVLALETDRHYHDGRLRNAYRSGPVTPGKEGMLLPGYWNATSNSWIEDGYQVGSATGSTAWGALALLMAFEETEQPAYLDAARKIMDWIHRSTADPRNAGYFGGYFGHEPTPDRMTWKSTEHNLDVYAADRWLARLDEGGDWQHQGDRALQFLKAMWNEGEGRFFIGSVPDSNAPNIEMSGLDAELWPLIAVPDFKGKASRVIEWTEIHHGVDGGFDFNSDRDGIWLEGTAQAALVLRLTGQPAKAEPLFKTIEAQRTLGNLIYATVNEQLSTGLQVGPNSTPGDFKYYRLPHIGATGWAVLAALDLNPFVGSAGQTSNAKESPCPQK</sequence>
<evidence type="ECO:0000313" key="2">
    <source>
        <dbReference type="EMBL" id="RDJ15983.1"/>
    </source>
</evidence>
<comment type="caution">
    <text evidence="2">The sequence shown here is derived from an EMBL/GenBank/DDBJ whole genome shotgun (WGS) entry which is preliminary data.</text>
</comment>
<dbReference type="RefSeq" id="WP_114711232.1">
    <property type="nucleotide sequence ID" value="NZ_KZ857258.1"/>
</dbReference>
<organism evidence="2 3">
    <name type="scientific">Rhizobium grahamii</name>
    <dbReference type="NCBI Taxonomy" id="1120045"/>
    <lineage>
        <taxon>Bacteria</taxon>
        <taxon>Pseudomonadati</taxon>
        <taxon>Pseudomonadota</taxon>
        <taxon>Alphaproteobacteria</taxon>
        <taxon>Hyphomicrobiales</taxon>
        <taxon>Rhizobiaceae</taxon>
        <taxon>Rhizobium/Agrobacterium group</taxon>
        <taxon>Rhizobium</taxon>
    </lineage>
</organism>
<dbReference type="OrthoDB" id="1171174at2"/>
<proteinExistence type="predicted"/>
<dbReference type="Gene3D" id="1.50.10.20">
    <property type="match status" value="1"/>
</dbReference>
<reference evidence="2 3" key="1">
    <citation type="submission" date="2017-03" db="EMBL/GenBank/DDBJ databases">
        <title>Genome analysis of Rhizobial strains effectives or ineffectives for nitrogen fixation isolated from bean seeds.</title>
        <authorList>
            <person name="Peralta H."/>
            <person name="Aguilar-Vera A."/>
            <person name="Mora Y."/>
            <person name="Vargas-Lagunas C."/>
            <person name="Girard L."/>
            <person name="Mora J."/>
        </authorList>
    </citation>
    <scope>NUCLEOTIDE SEQUENCE [LARGE SCALE GENOMIC DNA]</scope>
    <source>
        <strain evidence="2 3">CCGM3</strain>
    </source>
</reference>
<accession>A0A370KW89</accession>
<evidence type="ECO:0000313" key="3">
    <source>
        <dbReference type="Proteomes" id="UP000254939"/>
    </source>
</evidence>
<protein>
    <recommendedName>
        <fullName evidence="4">Methylaspartate ammonia-lyase</fullName>
    </recommendedName>
</protein>
<dbReference type="InterPro" id="IPR008930">
    <property type="entry name" value="Terpenoid_cyclase/PrenylTrfase"/>
</dbReference>
<dbReference type="SUPFAM" id="SSF48239">
    <property type="entry name" value="Terpenoid cyclases/Protein prenyltransferases"/>
    <property type="match status" value="1"/>
</dbReference>
<evidence type="ECO:0008006" key="4">
    <source>
        <dbReference type="Google" id="ProtNLM"/>
    </source>
</evidence>
<dbReference type="EMBL" id="NAAC01000003">
    <property type="protein sequence ID" value="RDJ15983.1"/>
    <property type="molecule type" value="Genomic_DNA"/>
</dbReference>
<dbReference type="AlphaFoldDB" id="A0A370KW89"/>
<feature type="chain" id="PRO_5016901189" description="Methylaspartate ammonia-lyase" evidence="1">
    <location>
        <begin position="31"/>
        <end position="435"/>
    </location>
</feature>
<keyword evidence="1" id="KW-0732">Signal</keyword>
<gene>
    <name evidence="2" type="ORF">B5K06_02825</name>
</gene>
<name>A0A370KW89_9HYPH</name>
<evidence type="ECO:0000256" key="1">
    <source>
        <dbReference type="SAM" id="SignalP"/>
    </source>
</evidence>
<feature type="signal peptide" evidence="1">
    <location>
        <begin position="1"/>
        <end position="30"/>
    </location>
</feature>
<dbReference type="Proteomes" id="UP000254939">
    <property type="component" value="Unassembled WGS sequence"/>
</dbReference>